<sequence length="72" mass="8039">GVHYKNILSKMASVVWCLFHIIMSRHPPPILYLLIVVMDQGGATVYLSPIILSMCLIIVCQLAQLRPTSIFA</sequence>
<evidence type="ECO:0000256" key="1">
    <source>
        <dbReference type="SAM" id="Phobius"/>
    </source>
</evidence>
<evidence type="ECO:0000313" key="2">
    <source>
        <dbReference type="EMBL" id="CEK99679.1"/>
    </source>
</evidence>
<organism evidence="2">
    <name type="scientific">Arion vulgaris</name>
    <dbReference type="NCBI Taxonomy" id="1028688"/>
    <lineage>
        <taxon>Eukaryota</taxon>
        <taxon>Metazoa</taxon>
        <taxon>Spiralia</taxon>
        <taxon>Lophotrochozoa</taxon>
        <taxon>Mollusca</taxon>
        <taxon>Gastropoda</taxon>
        <taxon>Heterobranchia</taxon>
        <taxon>Euthyneura</taxon>
        <taxon>Panpulmonata</taxon>
        <taxon>Eupulmonata</taxon>
        <taxon>Stylommatophora</taxon>
        <taxon>Helicina</taxon>
        <taxon>Arionoidea</taxon>
        <taxon>Arionidae</taxon>
        <taxon>Arion</taxon>
    </lineage>
</organism>
<feature type="transmembrane region" description="Helical" evidence="1">
    <location>
        <begin position="43"/>
        <end position="63"/>
    </location>
</feature>
<proteinExistence type="predicted"/>
<feature type="non-terminal residue" evidence="2">
    <location>
        <position position="72"/>
    </location>
</feature>
<keyword evidence="1" id="KW-0812">Transmembrane</keyword>
<accession>A0A0B7C2J2</accession>
<keyword evidence="1" id="KW-1133">Transmembrane helix</keyword>
<feature type="transmembrane region" description="Helical" evidence="1">
    <location>
        <begin position="7"/>
        <end position="23"/>
    </location>
</feature>
<reference evidence="2" key="1">
    <citation type="submission" date="2014-12" db="EMBL/GenBank/DDBJ databases">
        <title>Insight into the proteome of Arion vulgaris.</title>
        <authorList>
            <person name="Aradska J."/>
            <person name="Bulat T."/>
            <person name="Smidak R."/>
            <person name="Sarate P."/>
            <person name="Gangsoo J."/>
            <person name="Sialana F."/>
            <person name="Bilban M."/>
            <person name="Lubec G."/>
        </authorList>
    </citation>
    <scope>NUCLEOTIDE SEQUENCE</scope>
    <source>
        <tissue evidence="2">Skin</tissue>
    </source>
</reference>
<name>A0A0B7C2J2_9EUPU</name>
<feature type="non-terminal residue" evidence="2">
    <location>
        <position position="1"/>
    </location>
</feature>
<keyword evidence="1" id="KW-0472">Membrane</keyword>
<protein>
    <submittedName>
        <fullName evidence="2">Uncharacterized protein</fullName>
    </submittedName>
</protein>
<dbReference type="EMBL" id="HACG01052808">
    <property type="protein sequence ID" value="CEK99679.1"/>
    <property type="molecule type" value="Transcribed_RNA"/>
</dbReference>
<dbReference type="AlphaFoldDB" id="A0A0B7C2J2"/>
<gene>
    <name evidence="2" type="primary">ORF221872</name>
</gene>